<name>A0A5J4Q3X0_9ZZZZ</name>
<comment type="caution">
    <text evidence="1">The sequence shown here is derived from an EMBL/GenBank/DDBJ whole genome shotgun (WGS) entry which is preliminary data.</text>
</comment>
<protein>
    <submittedName>
        <fullName evidence="1">Uncharacterized protein</fullName>
    </submittedName>
</protein>
<dbReference type="EMBL" id="SNRY01005283">
    <property type="protein sequence ID" value="KAA6315353.1"/>
    <property type="molecule type" value="Genomic_DNA"/>
</dbReference>
<proteinExistence type="predicted"/>
<dbReference type="AlphaFoldDB" id="A0A5J4Q3X0"/>
<gene>
    <name evidence="1" type="ORF">EZS27_034175</name>
</gene>
<reference evidence="1" key="1">
    <citation type="submission" date="2019-03" db="EMBL/GenBank/DDBJ databases">
        <title>Single cell metagenomics reveals metabolic interactions within the superorganism composed of flagellate Streblomastix strix and complex community of Bacteroidetes bacteria on its surface.</title>
        <authorList>
            <person name="Treitli S.C."/>
            <person name="Kolisko M."/>
            <person name="Husnik F."/>
            <person name="Keeling P."/>
            <person name="Hampl V."/>
        </authorList>
    </citation>
    <scope>NUCLEOTIDE SEQUENCE</scope>
    <source>
        <strain evidence="1">STM</strain>
    </source>
</reference>
<sequence length="169" mass="19886">MNRIELLKDLLMDFGFEENACSNFFSVPDQNKYVYVYIAEDESVICEYIPPWGKPTKWSAKIEDKDFCIRLYSTVFFARKLFFDIEGQKEIRELRKPGLDGRIDMFEHFFSSSRKGKLFCKMEEEYNLDKEYFLKKINAIINADRCSPVETYVGDNQQGRTSAKNLCIA</sequence>
<accession>A0A5J4Q3X0</accession>
<evidence type="ECO:0000313" key="1">
    <source>
        <dbReference type="EMBL" id="KAA6315353.1"/>
    </source>
</evidence>
<organism evidence="1">
    <name type="scientific">termite gut metagenome</name>
    <dbReference type="NCBI Taxonomy" id="433724"/>
    <lineage>
        <taxon>unclassified sequences</taxon>
        <taxon>metagenomes</taxon>
        <taxon>organismal metagenomes</taxon>
    </lineage>
</organism>